<reference evidence="2 3" key="1">
    <citation type="submission" date="2020-08" db="EMBL/GenBank/DDBJ databases">
        <title>Functional genomics of gut bacteria from endangered species of beetles.</title>
        <authorList>
            <person name="Carlos-Shanley C."/>
        </authorList>
    </citation>
    <scope>NUCLEOTIDE SEQUENCE [LARGE SCALE GENOMIC DNA]</scope>
    <source>
        <strain evidence="2 3">S00142</strain>
    </source>
</reference>
<evidence type="ECO:0000313" key="3">
    <source>
        <dbReference type="Proteomes" id="UP000561681"/>
    </source>
</evidence>
<sequence length="436" mass="50536">MNKLFSTILFVLFGTLFSLGQNNLDSSNTWDKIIIRDSNGGFSYFESDFQIKRQDFLLTGLNKPDSIIKKIDPKLAAELVDLIVKTKDSVSFKNPLLSFGRDSVWLINNAERLWKEYTRNWKRTKQMDSIAISTIKDYKKANQAASSIEGSRSTDDYPLIVVGIIKDNDTLSAYTVGQRPYMLPWIIKKRKVYNSRISELLAELLPDQNQSNKERLSGKDFNSSLVSSIYNSFLNDKDNYLEAQQKYPRTFKALEKNFEISKAEIMDMSSIEWGKNFGGECLEMSLKDLSISKNIEFYTISGANEIFSTKRSIISNKENLINLLQENPVYKYTLNCNNCLGEIHWVKSKSFSKKAQNHFKEDLQEAGIDKNKYDGQYKDAIFFELTEHRNSQRSFSRWIFLKNKTLILWELKGNFLMNLPKELLENQGFICKEIIF</sequence>
<feature type="chain" id="PRO_5031098476" evidence="1">
    <location>
        <begin position="21"/>
        <end position="436"/>
    </location>
</feature>
<dbReference type="EMBL" id="JACHLD010000007">
    <property type="protein sequence ID" value="MBB4803960.1"/>
    <property type="molecule type" value="Genomic_DNA"/>
</dbReference>
<feature type="signal peptide" evidence="1">
    <location>
        <begin position="1"/>
        <end position="20"/>
    </location>
</feature>
<evidence type="ECO:0000313" key="2">
    <source>
        <dbReference type="EMBL" id="MBB4803960.1"/>
    </source>
</evidence>
<gene>
    <name evidence="2" type="ORF">HNP37_004040</name>
</gene>
<name>A0A7W7N8I5_9FLAO</name>
<evidence type="ECO:0000256" key="1">
    <source>
        <dbReference type="SAM" id="SignalP"/>
    </source>
</evidence>
<keyword evidence="1" id="KW-0732">Signal</keyword>
<comment type="caution">
    <text evidence="2">The sequence shown here is derived from an EMBL/GenBank/DDBJ whole genome shotgun (WGS) entry which is preliminary data.</text>
</comment>
<dbReference type="Proteomes" id="UP000561681">
    <property type="component" value="Unassembled WGS sequence"/>
</dbReference>
<dbReference type="RefSeq" id="WP_184166244.1">
    <property type="nucleotide sequence ID" value="NZ_JACHLD010000007.1"/>
</dbReference>
<organism evidence="2 3">
    <name type="scientific">Flavobacterium nitrogenifigens</name>
    <dbReference type="NCBI Taxonomy" id="1617283"/>
    <lineage>
        <taxon>Bacteria</taxon>
        <taxon>Pseudomonadati</taxon>
        <taxon>Bacteroidota</taxon>
        <taxon>Flavobacteriia</taxon>
        <taxon>Flavobacteriales</taxon>
        <taxon>Flavobacteriaceae</taxon>
        <taxon>Flavobacterium</taxon>
    </lineage>
</organism>
<keyword evidence="3" id="KW-1185">Reference proteome</keyword>
<protein>
    <submittedName>
        <fullName evidence="2">Uncharacterized protein</fullName>
    </submittedName>
</protein>
<dbReference type="AlphaFoldDB" id="A0A7W7N8I5"/>
<accession>A0A7W7N8I5</accession>
<proteinExistence type="predicted"/>